<dbReference type="InterPro" id="IPR050381">
    <property type="entry name" value="SLX1_endonuclease"/>
</dbReference>
<evidence type="ECO:0000313" key="13">
    <source>
        <dbReference type="Proteomes" id="UP000184383"/>
    </source>
</evidence>
<evidence type="ECO:0000256" key="3">
    <source>
        <dbReference type="ARBA" id="ARBA00022763"/>
    </source>
</evidence>
<evidence type="ECO:0000256" key="4">
    <source>
        <dbReference type="ARBA" id="ARBA00022771"/>
    </source>
</evidence>
<dbReference type="STRING" id="1073089.A0A1L9RDS2"/>
<feature type="region of interest" description="Disordered" evidence="10">
    <location>
        <begin position="96"/>
        <end position="150"/>
    </location>
</feature>
<evidence type="ECO:0000256" key="10">
    <source>
        <dbReference type="SAM" id="MobiDB-lite"/>
    </source>
</evidence>
<dbReference type="EMBL" id="KV878214">
    <property type="protein sequence ID" value="OJJ33003.1"/>
    <property type="molecule type" value="Genomic_DNA"/>
</dbReference>
<sequence>MEDDTKPIPAFYCCYLLRSSVKPRSLYIGSTPNPARRLAQHNGVTKGGAKFTSRDNMKPWEMVVIVEGFMSRTAALQFEWAWQHVRDSRHIDQNIQESERASKTTSKAASKNAPKSSTDNESAAETTDREGSVQPSPKTKAKVKKGRPRIPKRSTMAVLRDLHLLLRSTYFSSWPLKVRFFCADVHREWMIWNDRVDGVIPSHVKVILDGNCLDRSTLKTVGDPCVGSAQNIKADYSKIDDYLEKTLSLLDKQDLRCKVCHSLVNQKDELMVVCPHTSCLCINHLQCLSTKFLEAAQNPDQLVPMHGVCPACKETIQWSLMMQELSIRYRGEKEMRVIVRKKRLDQKNIGVSDDFIANGNNPSGQHSSGVKSGLEVYSGVDISDEDSPDDLLDENWALDFESDSDAGGPSKVLSKLPQPRLEVVIEDSEDGEFEILG</sequence>
<dbReference type="OrthoDB" id="24645at2759"/>
<organism evidence="12 13">
    <name type="scientific">Aspergillus wentii DTO 134E9</name>
    <dbReference type="NCBI Taxonomy" id="1073089"/>
    <lineage>
        <taxon>Eukaryota</taxon>
        <taxon>Fungi</taxon>
        <taxon>Dikarya</taxon>
        <taxon>Ascomycota</taxon>
        <taxon>Pezizomycotina</taxon>
        <taxon>Eurotiomycetes</taxon>
        <taxon>Eurotiomycetidae</taxon>
        <taxon>Eurotiales</taxon>
        <taxon>Aspergillaceae</taxon>
        <taxon>Aspergillus</taxon>
        <taxon>Aspergillus subgen. Cremei</taxon>
    </lineage>
</organism>
<keyword evidence="13" id="KW-1185">Reference proteome</keyword>
<dbReference type="InterPro" id="IPR000305">
    <property type="entry name" value="GIY-YIG_endonuc"/>
</dbReference>
<protein>
    <recommendedName>
        <fullName evidence="11">GIY-YIG domain-containing protein</fullName>
    </recommendedName>
</protein>
<feature type="compositionally biased region" description="Basic residues" evidence="10">
    <location>
        <begin position="139"/>
        <end position="150"/>
    </location>
</feature>
<dbReference type="Pfam" id="PF21202">
    <property type="entry name" value="SLX1_C"/>
    <property type="match status" value="1"/>
</dbReference>
<evidence type="ECO:0000256" key="9">
    <source>
        <dbReference type="HAMAP-Rule" id="MF_03100"/>
    </source>
</evidence>
<evidence type="ECO:0000256" key="8">
    <source>
        <dbReference type="ARBA" id="ARBA00023242"/>
    </source>
</evidence>
<evidence type="ECO:0000256" key="1">
    <source>
        <dbReference type="ARBA" id="ARBA00022722"/>
    </source>
</evidence>
<dbReference type="GeneID" id="63749212"/>
<dbReference type="PANTHER" id="PTHR20208">
    <property type="entry name" value="STRUCTURE-SPECIFIC ENDONUCLEASE SUBUNIT SLX1"/>
    <property type="match status" value="1"/>
</dbReference>
<keyword evidence="3 9" id="KW-0227">DNA damage</keyword>
<keyword evidence="4" id="KW-0863">Zinc-finger</keyword>
<evidence type="ECO:0000256" key="6">
    <source>
        <dbReference type="ARBA" id="ARBA00023172"/>
    </source>
</evidence>
<feature type="domain" description="GIY-YIG" evidence="11">
    <location>
        <begin position="10"/>
        <end position="92"/>
    </location>
</feature>
<dbReference type="FunFam" id="3.40.1440.10:FF:000006">
    <property type="entry name" value="Structure-specific endonuclease subunit SLX1"/>
    <property type="match status" value="1"/>
</dbReference>
<dbReference type="Gene3D" id="3.40.1440.10">
    <property type="entry name" value="GIY-YIG endonuclease"/>
    <property type="match status" value="1"/>
</dbReference>
<feature type="compositionally biased region" description="Low complexity" evidence="10">
    <location>
        <begin position="103"/>
        <end position="117"/>
    </location>
</feature>
<dbReference type="GO" id="GO:0008821">
    <property type="term" value="F:crossover junction DNA endonuclease activity"/>
    <property type="evidence" value="ECO:0007669"/>
    <property type="project" value="TreeGrafter"/>
</dbReference>
<dbReference type="GO" id="GO:0033557">
    <property type="term" value="C:Slx1-Slx4 complex"/>
    <property type="evidence" value="ECO:0007669"/>
    <property type="project" value="UniProtKB-UniRule"/>
</dbReference>
<dbReference type="InterPro" id="IPR035901">
    <property type="entry name" value="GIY-YIG_endonuc_sf"/>
</dbReference>
<dbReference type="CDD" id="cd10455">
    <property type="entry name" value="GIY-YIG_SLX1"/>
    <property type="match status" value="1"/>
</dbReference>
<dbReference type="SUPFAM" id="SSF82771">
    <property type="entry name" value="GIY-YIG endonuclease"/>
    <property type="match status" value="1"/>
</dbReference>
<evidence type="ECO:0000256" key="5">
    <source>
        <dbReference type="ARBA" id="ARBA00022801"/>
    </source>
</evidence>
<comment type="subunit">
    <text evidence="9">Forms a heterodimer with SLX4.</text>
</comment>
<dbReference type="Pfam" id="PF01541">
    <property type="entry name" value="GIY-YIG"/>
    <property type="match status" value="1"/>
</dbReference>
<dbReference type="RefSeq" id="XP_040686680.1">
    <property type="nucleotide sequence ID" value="XM_040833364.1"/>
</dbReference>
<dbReference type="GO" id="GO:0017108">
    <property type="term" value="F:5'-flap endonuclease activity"/>
    <property type="evidence" value="ECO:0007669"/>
    <property type="project" value="InterPro"/>
</dbReference>
<keyword evidence="4" id="KW-0862">Zinc</keyword>
<dbReference type="InterPro" id="IPR013083">
    <property type="entry name" value="Znf_RING/FYVE/PHD"/>
</dbReference>
<keyword evidence="4" id="KW-0479">Metal-binding</keyword>
<name>A0A1L9RDS2_ASPWE</name>
<keyword evidence="8 9" id="KW-0539">Nucleus</keyword>
<keyword evidence="2 9" id="KW-0255">Endonuclease</keyword>
<dbReference type="PANTHER" id="PTHR20208:SF10">
    <property type="entry name" value="STRUCTURE-SPECIFIC ENDONUCLEASE SUBUNIT SLX1"/>
    <property type="match status" value="1"/>
</dbReference>
<dbReference type="GO" id="GO:0008270">
    <property type="term" value="F:zinc ion binding"/>
    <property type="evidence" value="ECO:0007669"/>
    <property type="project" value="UniProtKB-KW"/>
</dbReference>
<evidence type="ECO:0000256" key="7">
    <source>
        <dbReference type="ARBA" id="ARBA00023204"/>
    </source>
</evidence>
<evidence type="ECO:0000256" key="2">
    <source>
        <dbReference type="ARBA" id="ARBA00022759"/>
    </source>
</evidence>
<gene>
    <name evidence="12" type="ORF">ASPWEDRAFT_30119</name>
</gene>
<dbReference type="AlphaFoldDB" id="A0A1L9RDS2"/>
<proteinExistence type="inferred from homology"/>
<comment type="caution">
    <text evidence="9">Lacks conserved residue(s) required for the propagation of feature annotation.</text>
</comment>
<comment type="function">
    <text evidence="9">Catalytic subunit of the SLX1-SLX4 structure-specific endonuclease that resolves DNA secondary structures generated during DNA repair and recombination. Has endonuclease activity towards branched DNA substrates, introducing single-strand cuts in duplex DNA close to junctions with ss-DNA.</text>
</comment>
<dbReference type="SMART" id="SM00465">
    <property type="entry name" value="GIYc"/>
    <property type="match status" value="1"/>
</dbReference>
<dbReference type="VEuPathDB" id="FungiDB:ASPWEDRAFT_30119"/>
<feature type="region of interest" description="Disordered" evidence="10">
    <location>
        <begin position="391"/>
        <end position="414"/>
    </location>
</feature>
<dbReference type="Gene3D" id="3.30.40.10">
    <property type="entry name" value="Zinc/RING finger domain, C3HC4 (zinc finger)"/>
    <property type="match status" value="1"/>
</dbReference>
<dbReference type="PROSITE" id="PS50164">
    <property type="entry name" value="GIY_YIG"/>
    <property type="match status" value="1"/>
</dbReference>
<comment type="cofactor">
    <cofactor evidence="9">
        <name>a divalent metal cation</name>
        <dbReference type="ChEBI" id="CHEBI:60240"/>
    </cofactor>
</comment>
<dbReference type="Proteomes" id="UP000184383">
    <property type="component" value="Unassembled WGS sequence"/>
</dbReference>
<keyword evidence="7 9" id="KW-0234">DNA repair</keyword>
<keyword evidence="5 9" id="KW-0378">Hydrolase</keyword>
<keyword evidence="6 9" id="KW-0233">DNA recombination</keyword>
<accession>A0A1L9RDS2</accession>
<reference evidence="13" key="1">
    <citation type="journal article" date="2017" name="Genome Biol.">
        <title>Comparative genomics reveals high biological diversity and specific adaptations in the industrially and medically important fungal genus Aspergillus.</title>
        <authorList>
            <person name="de Vries R.P."/>
            <person name="Riley R."/>
            <person name="Wiebenga A."/>
            <person name="Aguilar-Osorio G."/>
            <person name="Amillis S."/>
            <person name="Uchima C.A."/>
            <person name="Anderluh G."/>
            <person name="Asadollahi M."/>
            <person name="Askin M."/>
            <person name="Barry K."/>
            <person name="Battaglia E."/>
            <person name="Bayram O."/>
            <person name="Benocci T."/>
            <person name="Braus-Stromeyer S.A."/>
            <person name="Caldana C."/>
            <person name="Canovas D."/>
            <person name="Cerqueira G.C."/>
            <person name="Chen F."/>
            <person name="Chen W."/>
            <person name="Choi C."/>
            <person name="Clum A."/>
            <person name="Dos Santos R.A."/>
            <person name="Damasio A.R."/>
            <person name="Diallinas G."/>
            <person name="Emri T."/>
            <person name="Fekete E."/>
            <person name="Flipphi M."/>
            <person name="Freyberg S."/>
            <person name="Gallo A."/>
            <person name="Gournas C."/>
            <person name="Habgood R."/>
            <person name="Hainaut M."/>
            <person name="Harispe M.L."/>
            <person name="Henrissat B."/>
            <person name="Hilden K.S."/>
            <person name="Hope R."/>
            <person name="Hossain A."/>
            <person name="Karabika E."/>
            <person name="Karaffa L."/>
            <person name="Karanyi Z."/>
            <person name="Krasevec N."/>
            <person name="Kuo A."/>
            <person name="Kusch H."/>
            <person name="LaButti K."/>
            <person name="Lagendijk E.L."/>
            <person name="Lapidus A."/>
            <person name="Levasseur A."/>
            <person name="Lindquist E."/>
            <person name="Lipzen A."/>
            <person name="Logrieco A.F."/>
            <person name="MacCabe A."/>
            <person name="Maekelae M.R."/>
            <person name="Malavazi I."/>
            <person name="Melin P."/>
            <person name="Meyer V."/>
            <person name="Mielnichuk N."/>
            <person name="Miskei M."/>
            <person name="Molnar A.P."/>
            <person name="Mule G."/>
            <person name="Ngan C.Y."/>
            <person name="Orejas M."/>
            <person name="Orosz E."/>
            <person name="Ouedraogo J.P."/>
            <person name="Overkamp K.M."/>
            <person name="Park H.-S."/>
            <person name="Perrone G."/>
            <person name="Piumi F."/>
            <person name="Punt P.J."/>
            <person name="Ram A.F."/>
            <person name="Ramon A."/>
            <person name="Rauscher S."/>
            <person name="Record E."/>
            <person name="Riano-Pachon D.M."/>
            <person name="Robert V."/>
            <person name="Roehrig J."/>
            <person name="Ruller R."/>
            <person name="Salamov A."/>
            <person name="Salih N.S."/>
            <person name="Samson R.A."/>
            <person name="Sandor E."/>
            <person name="Sanguinetti M."/>
            <person name="Schuetze T."/>
            <person name="Sepcic K."/>
            <person name="Shelest E."/>
            <person name="Sherlock G."/>
            <person name="Sophianopoulou V."/>
            <person name="Squina F.M."/>
            <person name="Sun H."/>
            <person name="Susca A."/>
            <person name="Todd R.B."/>
            <person name="Tsang A."/>
            <person name="Unkles S.E."/>
            <person name="van de Wiele N."/>
            <person name="van Rossen-Uffink D."/>
            <person name="Oliveira J.V."/>
            <person name="Vesth T.C."/>
            <person name="Visser J."/>
            <person name="Yu J.-H."/>
            <person name="Zhou M."/>
            <person name="Andersen M.R."/>
            <person name="Archer D.B."/>
            <person name="Baker S.E."/>
            <person name="Benoit I."/>
            <person name="Brakhage A.A."/>
            <person name="Braus G.H."/>
            <person name="Fischer R."/>
            <person name="Frisvad J.C."/>
            <person name="Goldman G.H."/>
            <person name="Houbraken J."/>
            <person name="Oakley B."/>
            <person name="Pocsi I."/>
            <person name="Scazzocchio C."/>
            <person name="Seiboth B."/>
            <person name="vanKuyk P.A."/>
            <person name="Wortman J."/>
            <person name="Dyer P.S."/>
            <person name="Grigoriev I.V."/>
        </authorList>
    </citation>
    <scope>NUCLEOTIDE SEQUENCE [LARGE SCALE GENOMIC DNA]</scope>
    <source>
        <strain evidence="13">DTO 134E9</strain>
    </source>
</reference>
<comment type="similarity">
    <text evidence="9">Belongs to the SLX1 family.</text>
</comment>
<evidence type="ECO:0000313" key="12">
    <source>
        <dbReference type="EMBL" id="OJJ33003.1"/>
    </source>
</evidence>
<dbReference type="InterPro" id="IPR048749">
    <property type="entry name" value="SLX1_C"/>
</dbReference>
<keyword evidence="1 9" id="KW-0540">Nuclease</keyword>
<evidence type="ECO:0000259" key="11">
    <source>
        <dbReference type="PROSITE" id="PS50164"/>
    </source>
</evidence>
<dbReference type="InterPro" id="IPR027520">
    <property type="entry name" value="Slx1"/>
</dbReference>
<comment type="subcellular location">
    <subcellularLocation>
        <location evidence="9">Nucleus</location>
    </subcellularLocation>
</comment>
<dbReference type="GO" id="GO:0000724">
    <property type="term" value="P:double-strand break repair via homologous recombination"/>
    <property type="evidence" value="ECO:0007669"/>
    <property type="project" value="TreeGrafter"/>
</dbReference>
<dbReference type="HAMAP" id="MF_03100">
    <property type="entry name" value="Endonuc_su_Slx1"/>
    <property type="match status" value="1"/>
</dbReference>